<dbReference type="Proteomes" id="UP000005856">
    <property type="component" value="Unassembled WGS sequence"/>
</dbReference>
<dbReference type="PANTHER" id="PTHR36932:SF1">
    <property type="entry name" value="CAPSULAR POLYSACCHARIDE BIOSYNTHESIS PROTEIN"/>
    <property type="match status" value="1"/>
</dbReference>
<sequence length="440" mass="49827">MNKLLSKYLFYYPVTLAKGELIAFYRRGYEERQWWSSGELEAFQAEHFENIVKYAVENSSYYKKCLSNYITTDSSIKASSNFPTLSKAQLINNLEHIRANKTGFFSSAKTTGGSTGEPVKIFKNASALARERCATWRSYEWAGVSVADRQVRFWGVPHSRSGRLTASIIDLIANRKRISAFSINDDNLFKYYNDLCKFQPQYLYGYVSVIEEFAKFIQSKQLPPPNSLVSLITTSEVLSESSRAFIENVFQRKVFNEYGCGEVGSIAHECEHGSMHVMADNLHVEIDSEPGQPGEIIVTDYFNRVTPLVRYRLGDFATMGDGACRCGRGLPTINKIHGRAYDIIRSPSGTRIHPEAVIYIFEGIQEKMPVFKQFQAIQTDIDAISVNIVPNVSWDDSFELALKNQLVEAIGAEFRFEVNLVESLSREKSGKMRVVKSLVN</sequence>
<dbReference type="InterPro" id="IPR042099">
    <property type="entry name" value="ANL_N_sf"/>
</dbReference>
<comment type="caution">
    <text evidence="1">The sequence shown here is derived from an EMBL/GenBank/DDBJ whole genome shotgun (WGS) entry which is preliminary data.</text>
</comment>
<gene>
    <name evidence="1" type="ORF">MDG893_06134</name>
</gene>
<dbReference type="Gene3D" id="3.40.50.12780">
    <property type="entry name" value="N-terminal domain of ligase-like"/>
    <property type="match status" value="1"/>
</dbReference>
<dbReference type="PANTHER" id="PTHR36932">
    <property type="entry name" value="CAPSULAR POLYSACCHARIDE BIOSYNTHESIS PROTEIN"/>
    <property type="match status" value="1"/>
</dbReference>
<dbReference type="OrthoDB" id="580775at2"/>
<dbReference type="InterPro" id="IPR053158">
    <property type="entry name" value="CapK_Type1_Caps_Biosynth"/>
</dbReference>
<protein>
    <submittedName>
        <fullName evidence="1">Putative CapK protein</fullName>
    </submittedName>
</protein>
<accession>A6EWX6</accession>
<dbReference type="AlphaFoldDB" id="A6EWX6"/>
<organism evidence="1 2">
    <name type="scientific">Marinobacter algicola DG893</name>
    <dbReference type="NCBI Taxonomy" id="443152"/>
    <lineage>
        <taxon>Bacteria</taxon>
        <taxon>Pseudomonadati</taxon>
        <taxon>Pseudomonadota</taxon>
        <taxon>Gammaproteobacteria</taxon>
        <taxon>Pseudomonadales</taxon>
        <taxon>Marinobacteraceae</taxon>
        <taxon>Marinobacter</taxon>
    </lineage>
</organism>
<evidence type="ECO:0000313" key="2">
    <source>
        <dbReference type="Proteomes" id="UP000005856"/>
    </source>
</evidence>
<proteinExistence type="predicted"/>
<reference evidence="1 2" key="1">
    <citation type="submission" date="2007-06" db="EMBL/GenBank/DDBJ databases">
        <authorList>
            <person name="Green D."/>
            <person name="Ferriera S."/>
            <person name="Johnson J."/>
            <person name="Kravitz S."/>
            <person name="Beeson K."/>
            <person name="Sutton G."/>
            <person name="Rogers Y.-H."/>
            <person name="Friedman R."/>
            <person name="Frazier M."/>
            <person name="Venter J.C."/>
        </authorList>
    </citation>
    <scope>NUCLEOTIDE SEQUENCE [LARGE SCALE GENOMIC DNA]</scope>
    <source>
        <strain evidence="1 2">DG893</strain>
    </source>
</reference>
<dbReference type="SUPFAM" id="SSF56801">
    <property type="entry name" value="Acetyl-CoA synthetase-like"/>
    <property type="match status" value="1"/>
</dbReference>
<dbReference type="RefSeq" id="WP_007152527.1">
    <property type="nucleotide sequence ID" value="NZ_ABCP01000003.1"/>
</dbReference>
<keyword evidence="2" id="KW-1185">Reference proteome</keyword>
<dbReference type="eggNOG" id="COG1541">
    <property type="taxonomic scope" value="Bacteria"/>
</dbReference>
<dbReference type="EMBL" id="ABCP01000003">
    <property type="protein sequence ID" value="EDM48990.1"/>
    <property type="molecule type" value="Genomic_DNA"/>
</dbReference>
<dbReference type="STRING" id="443152.MDG893_06134"/>
<evidence type="ECO:0000313" key="1">
    <source>
        <dbReference type="EMBL" id="EDM48990.1"/>
    </source>
</evidence>
<name>A6EWX6_9GAMM</name>